<feature type="compositionally biased region" description="Polar residues" evidence="8">
    <location>
        <begin position="423"/>
        <end position="440"/>
    </location>
</feature>
<dbReference type="InterPro" id="IPR002909">
    <property type="entry name" value="IPT_dom"/>
</dbReference>
<organism evidence="11 12">
    <name type="scientific">Calicophoron daubneyi</name>
    <name type="common">Rumen fluke</name>
    <name type="synonym">Paramphistomum daubneyi</name>
    <dbReference type="NCBI Taxonomy" id="300641"/>
    <lineage>
        <taxon>Eukaryota</taxon>
        <taxon>Metazoa</taxon>
        <taxon>Spiralia</taxon>
        <taxon>Lophotrochozoa</taxon>
        <taxon>Platyhelminthes</taxon>
        <taxon>Trematoda</taxon>
        <taxon>Digenea</taxon>
        <taxon>Plagiorchiida</taxon>
        <taxon>Pronocephalata</taxon>
        <taxon>Paramphistomoidea</taxon>
        <taxon>Paramphistomidae</taxon>
        <taxon>Calicophoron</taxon>
    </lineage>
</organism>
<evidence type="ECO:0000256" key="3">
    <source>
        <dbReference type="ARBA" id="ARBA00017526"/>
    </source>
</evidence>
<dbReference type="AlphaFoldDB" id="A0AAV2TKN7"/>
<dbReference type="GO" id="GO:0000145">
    <property type="term" value="C:exocyst"/>
    <property type="evidence" value="ECO:0007669"/>
    <property type="project" value="UniProtKB-UniRule"/>
</dbReference>
<evidence type="ECO:0000259" key="9">
    <source>
        <dbReference type="Pfam" id="PF01833"/>
    </source>
</evidence>
<dbReference type="Pfam" id="PF01833">
    <property type="entry name" value="TIG"/>
    <property type="match status" value="1"/>
</dbReference>
<name>A0AAV2TKN7_CALDB</name>
<dbReference type="SUPFAM" id="SSF81296">
    <property type="entry name" value="E set domains"/>
    <property type="match status" value="1"/>
</dbReference>
<keyword evidence="5 7" id="KW-0268">Exocytosis</keyword>
<dbReference type="Pfam" id="PF15469">
    <property type="entry name" value="Sec5"/>
    <property type="match status" value="1"/>
</dbReference>
<dbReference type="InterPro" id="IPR013783">
    <property type="entry name" value="Ig-like_fold"/>
</dbReference>
<evidence type="ECO:0000256" key="8">
    <source>
        <dbReference type="SAM" id="MobiDB-lite"/>
    </source>
</evidence>
<comment type="function">
    <text evidence="1 7">Component of the exocyst complex involved in the docking of exocytic vesicles with fusion sites on the plasma membrane.</text>
</comment>
<dbReference type="GO" id="GO:0015031">
    <property type="term" value="P:protein transport"/>
    <property type="evidence" value="ECO:0007669"/>
    <property type="project" value="UniProtKB-KW"/>
</dbReference>
<dbReference type="PANTHER" id="PTHR13043:SF1">
    <property type="entry name" value="EXOCYST COMPLEX COMPONENT 2"/>
    <property type="match status" value="1"/>
</dbReference>
<dbReference type="PANTHER" id="PTHR13043">
    <property type="entry name" value="EXOCYST COMPLEX COMPONENT SEC5"/>
    <property type="match status" value="1"/>
</dbReference>
<proteinExistence type="inferred from homology"/>
<dbReference type="EMBL" id="CAXLJL010000467">
    <property type="protein sequence ID" value="CAL5138012.1"/>
    <property type="molecule type" value="Genomic_DNA"/>
</dbReference>
<evidence type="ECO:0000256" key="5">
    <source>
        <dbReference type="ARBA" id="ARBA00022483"/>
    </source>
</evidence>
<keyword evidence="6 7" id="KW-0653">Protein transport</keyword>
<evidence type="ECO:0000256" key="2">
    <source>
        <dbReference type="ARBA" id="ARBA00010578"/>
    </source>
</evidence>
<comment type="subunit">
    <text evidence="7">Component of the exocyst complex.</text>
</comment>
<accession>A0AAV2TKN7</accession>
<evidence type="ECO:0000313" key="11">
    <source>
        <dbReference type="EMBL" id="CAL5138012.1"/>
    </source>
</evidence>
<dbReference type="GO" id="GO:0006887">
    <property type="term" value="P:exocytosis"/>
    <property type="evidence" value="ECO:0007669"/>
    <property type="project" value="UniProtKB-KW"/>
</dbReference>
<reference evidence="11" key="1">
    <citation type="submission" date="2024-06" db="EMBL/GenBank/DDBJ databases">
        <authorList>
            <person name="Liu X."/>
            <person name="Lenzi L."/>
            <person name="Haldenby T S."/>
            <person name="Uol C."/>
        </authorList>
    </citation>
    <scope>NUCLEOTIDE SEQUENCE</scope>
</reference>
<feature type="domain" description="IPT/TIG" evidence="9">
    <location>
        <begin position="9"/>
        <end position="90"/>
    </location>
</feature>
<gene>
    <name evidence="11" type="ORF">CDAUBV1_LOCUS12529</name>
</gene>
<dbReference type="CDD" id="cd00102">
    <property type="entry name" value="IPT"/>
    <property type="match status" value="1"/>
</dbReference>
<dbReference type="GO" id="GO:0006893">
    <property type="term" value="P:Golgi to plasma membrane transport"/>
    <property type="evidence" value="ECO:0007669"/>
    <property type="project" value="UniProtKB-UniRule"/>
</dbReference>
<evidence type="ECO:0000313" key="12">
    <source>
        <dbReference type="Proteomes" id="UP001497525"/>
    </source>
</evidence>
<dbReference type="InterPro" id="IPR014756">
    <property type="entry name" value="Ig_E-set"/>
</dbReference>
<comment type="caution">
    <text evidence="11">The sequence shown here is derived from an EMBL/GenBank/DDBJ whole genome shotgun (WGS) entry which is preliminary data.</text>
</comment>
<keyword evidence="4 7" id="KW-0813">Transport</keyword>
<comment type="similarity">
    <text evidence="2 7">Belongs to the SEC5 family.</text>
</comment>
<evidence type="ECO:0000256" key="7">
    <source>
        <dbReference type="RuleBase" id="RU365069"/>
    </source>
</evidence>
<dbReference type="InterPro" id="IPR039481">
    <property type="entry name" value="EXOC2/Sec5_N_dom"/>
</dbReference>
<feature type="region of interest" description="Disordered" evidence="8">
    <location>
        <begin position="423"/>
        <end position="445"/>
    </location>
</feature>
<sequence>MLQTEGPAPHVDGISPNEGTPGTKLTIRGENLGTTASDLTHVFINQIDVGPTAQWFSPKKITAITPMGEGELEIVVVTKSGKFGTAAVSYHQYAQRNVGPQTPVTYWPEDERRHCPAIYEHGSESRSGEGTGAARTATGIPGGIELDPSTGLPMSEITRMNIPLSDSALRQLYSGSGSVQLTDKEFDPIMFLLKFYKSSSFNDLTVTFNNFRQSMRMEGAGEPINVIRTNLVLIFRCLEGMDSLRRELVPEKGNGPDGKNRFETPLESILSESRDSAYQLFEGVLKRRDRAESTRNAIGVMQRYQFLFNLPHAIRSNISKGDYSLVLNDYLRAKSLFANSEVEVLRRIYADVENVVANFRTILRNQLTTMPIECDEAKRKIGYLTQLEVNYDPTWLCLVRFKEWLIDRIQLYQNVYHQAIGNKNPNPSAQSTDRASSVSGDAQGAGSPSWFGEGVMSGTPPLLVLVKSVCRFLTHHVVQFWRLGLAYISGQLSNPSQMDGHSGSEFDNDMSKRIRNADDQSSDSEFPSTPPDPKAAWLQMNLELVLMLASRIKDEILEVIGSGVNDEVITEWLVQCIREFRRCYAVLPLNEISPEVVEMFSRLIHELRRHAVRGIFRRAQIMIEALQLKETWRVTLTDAEGGRTKLPLLYEDIMTDALSRCQEQVACHSTTEKPLFVSAELQERFPDWCGDAMVAFISTLRRLADQIESTISHSELQDEGNSRSDWLNVDSLFGRQSGQTPIVSQARGLLLVLNNAIWIEQHANKRLIMAYKAAGYASPERLQARLDDTWQKGREDLLCRYVRLRSSWLCAPIRPQLNEMFAMKSSFADDDDLSSITGLHTSVCAAISNLSHVFSELILLLGKETVGNLESDSNEQMVSPQSVLARVVSQTVDQLKNYYVELHLRSLPRLAQIQLILDFRALKAILPKGLFTPEASRQLDALSAMTVQDSSSPPGLQPNEERYLNKIIEQEKGRMRLLVDGFQSFDSSPSRITLVHE</sequence>
<dbReference type="InterPro" id="IPR029175">
    <property type="entry name" value="EXOC2/Sec5"/>
</dbReference>
<dbReference type="Proteomes" id="UP001497525">
    <property type="component" value="Unassembled WGS sequence"/>
</dbReference>
<feature type="region of interest" description="Disordered" evidence="8">
    <location>
        <begin position="1"/>
        <end position="25"/>
    </location>
</feature>
<feature type="region of interest" description="Disordered" evidence="8">
    <location>
        <begin position="121"/>
        <end position="148"/>
    </location>
</feature>
<evidence type="ECO:0000259" key="10">
    <source>
        <dbReference type="Pfam" id="PF15469"/>
    </source>
</evidence>
<evidence type="ECO:0000256" key="1">
    <source>
        <dbReference type="ARBA" id="ARBA00002660"/>
    </source>
</evidence>
<dbReference type="Gene3D" id="2.60.40.10">
    <property type="entry name" value="Immunoglobulins"/>
    <property type="match status" value="1"/>
</dbReference>
<evidence type="ECO:0000256" key="6">
    <source>
        <dbReference type="ARBA" id="ARBA00022927"/>
    </source>
</evidence>
<evidence type="ECO:0000256" key="4">
    <source>
        <dbReference type="ARBA" id="ARBA00022448"/>
    </source>
</evidence>
<protein>
    <recommendedName>
        <fullName evidence="3 7">Exocyst complex component 2</fullName>
    </recommendedName>
</protein>
<feature type="domain" description="Exocyst complex component EXOC2/Sec5 N-terminal" evidence="10">
    <location>
        <begin position="178"/>
        <end position="980"/>
    </location>
</feature>